<dbReference type="Gene3D" id="3.40.50.1980">
    <property type="entry name" value="Nitrogenase molybdenum iron protein domain"/>
    <property type="match status" value="2"/>
</dbReference>
<dbReference type="PRINTS" id="PR00690">
    <property type="entry name" value="ADHESNFAMILY"/>
</dbReference>
<keyword evidence="2 4" id="KW-0813">Transport</keyword>
<dbReference type="InterPro" id="IPR050492">
    <property type="entry name" value="Bact_metal-bind_prot9"/>
</dbReference>
<evidence type="ECO:0000256" key="4">
    <source>
        <dbReference type="RuleBase" id="RU003512"/>
    </source>
</evidence>
<dbReference type="PANTHER" id="PTHR42953">
    <property type="entry name" value="HIGH-AFFINITY ZINC UPTAKE SYSTEM PROTEIN ZNUA-RELATED"/>
    <property type="match status" value="1"/>
</dbReference>
<accession>A0A1H2FAQ5</accession>
<dbReference type="GO" id="GO:0030001">
    <property type="term" value="P:metal ion transport"/>
    <property type="evidence" value="ECO:0007669"/>
    <property type="project" value="InterPro"/>
</dbReference>
<reference evidence="6" key="1">
    <citation type="submission" date="2016-10" db="EMBL/GenBank/DDBJ databases">
        <authorList>
            <person name="Varghese N."/>
            <person name="Submissions S."/>
        </authorList>
    </citation>
    <scope>NUCLEOTIDE SEQUENCE [LARGE SCALE GENOMIC DNA]</scope>
    <source>
        <strain evidence="6">DSM 3384</strain>
    </source>
</reference>
<evidence type="ECO:0000313" key="6">
    <source>
        <dbReference type="Proteomes" id="UP000199608"/>
    </source>
</evidence>
<dbReference type="InterPro" id="IPR006128">
    <property type="entry name" value="Lipoprotein_PsaA-like"/>
</dbReference>
<name>A0A1H2FAQ5_9BACT</name>
<dbReference type="InterPro" id="IPR006127">
    <property type="entry name" value="ZnuA-like"/>
</dbReference>
<dbReference type="PANTHER" id="PTHR42953:SF3">
    <property type="entry name" value="HIGH-AFFINITY ZINC UPTAKE SYSTEM PROTEIN ZNUA"/>
    <property type="match status" value="1"/>
</dbReference>
<keyword evidence="3" id="KW-0732">Signal</keyword>
<evidence type="ECO:0000313" key="5">
    <source>
        <dbReference type="EMBL" id="SDU04375.1"/>
    </source>
</evidence>
<protein>
    <submittedName>
        <fullName evidence="5">Zinc transport system substrate-binding protein</fullName>
    </submittedName>
</protein>
<dbReference type="SUPFAM" id="SSF53807">
    <property type="entry name" value="Helical backbone' metal receptor"/>
    <property type="match status" value="1"/>
</dbReference>
<dbReference type="Proteomes" id="UP000199608">
    <property type="component" value="Unassembled WGS sequence"/>
</dbReference>
<dbReference type="GO" id="GO:0007155">
    <property type="term" value="P:cell adhesion"/>
    <property type="evidence" value="ECO:0007669"/>
    <property type="project" value="InterPro"/>
</dbReference>
<proteinExistence type="inferred from homology"/>
<dbReference type="RefSeq" id="WP_092232279.1">
    <property type="nucleotide sequence ID" value="NZ_FNLL01000004.1"/>
</dbReference>
<sequence>MKFFIKYAAIAAALLVYLMPSNIFAKSLVKVHVSILPQKYFVEQIGRDNVKVDVLVKPGKSPSTYSPSPDQIRNLASSDVYFRIGVPFENGILNKIESIANARIVDTRKGIALRTVEKHYHGKAAHTHDSVHQNVKNAIGKDPHIWMNPLMVKKQAHTIFQTLSNIDPDHRNIYKTNYDLFSLELDALDKRLKKILKPLKGQNLFVFHPSFGYFTDAYGLKQVAIETMGKAPKGKELSNIIKLAKKQKARIIFVQAQFDRNAAEKIASAIKGTVVSIDPLAYDYPSNMENIAQTIIRALKKQTNETE</sequence>
<comment type="similarity">
    <text evidence="1 4">Belongs to the bacterial solute-binding protein 9 family.</text>
</comment>
<organism evidence="5 6">
    <name type="scientific">Desulfobacula phenolica</name>
    <dbReference type="NCBI Taxonomy" id="90732"/>
    <lineage>
        <taxon>Bacteria</taxon>
        <taxon>Pseudomonadati</taxon>
        <taxon>Thermodesulfobacteriota</taxon>
        <taxon>Desulfobacteria</taxon>
        <taxon>Desulfobacterales</taxon>
        <taxon>Desulfobacteraceae</taxon>
        <taxon>Desulfobacula</taxon>
    </lineage>
</organism>
<evidence type="ECO:0000256" key="3">
    <source>
        <dbReference type="ARBA" id="ARBA00022729"/>
    </source>
</evidence>
<gene>
    <name evidence="5" type="ORF">SAMN04487931_10451</name>
</gene>
<dbReference type="GO" id="GO:0046872">
    <property type="term" value="F:metal ion binding"/>
    <property type="evidence" value="ECO:0007669"/>
    <property type="project" value="InterPro"/>
</dbReference>
<evidence type="ECO:0000256" key="2">
    <source>
        <dbReference type="ARBA" id="ARBA00022448"/>
    </source>
</evidence>
<evidence type="ECO:0000256" key="1">
    <source>
        <dbReference type="ARBA" id="ARBA00011028"/>
    </source>
</evidence>
<dbReference type="Pfam" id="PF01297">
    <property type="entry name" value="ZnuA"/>
    <property type="match status" value="1"/>
</dbReference>
<dbReference type="AlphaFoldDB" id="A0A1H2FAQ5"/>
<dbReference type="EMBL" id="FNLL01000004">
    <property type="protein sequence ID" value="SDU04375.1"/>
    <property type="molecule type" value="Genomic_DNA"/>
</dbReference>
<keyword evidence="6" id="KW-1185">Reference proteome</keyword>